<keyword evidence="2" id="KW-1185">Reference proteome</keyword>
<dbReference type="EMBL" id="BMQA01000021">
    <property type="protein sequence ID" value="GGJ37348.1"/>
    <property type="molecule type" value="Genomic_DNA"/>
</dbReference>
<dbReference type="Proteomes" id="UP000657574">
    <property type="component" value="Unassembled WGS sequence"/>
</dbReference>
<reference evidence="1" key="2">
    <citation type="submission" date="2020-09" db="EMBL/GenBank/DDBJ databases">
        <authorList>
            <person name="Sun Q."/>
            <person name="Ohkuma M."/>
        </authorList>
    </citation>
    <scope>NUCLEOTIDE SEQUENCE</scope>
    <source>
        <strain evidence="1">JCM 3086</strain>
    </source>
</reference>
<proteinExistence type="predicted"/>
<evidence type="ECO:0000313" key="2">
    <source>
        <dbReference type="Proteomes" id="UP000657574"/>
    </source>
</evidence>
<sequence>MTRGACPVRGLARSWEPGRHWGIRPPRAGLRDSRGARMEFKRCPNCGGPLQAFRPLTAEEKAFVRKEKPGFPPEAYVRCTREGCRRYQRILNWKDGGDFPPPDDT</sequence>
<organism evidence="1 2">
    <name type="scientific">Streptomyces brasiliensis</name>
    <dbReference type="NCBI Taxonomy" id="1954"/>
    <lineage>
        <taxon>Bacteria</taxon>
        <taxon>Bacillati</taxon>
        <taxon>Actinomycetota</taxon>
        <taxon>Actinomycetes</taxon>
        <taxon>Kitasatosporales</taxon>
        <taxon>Streptomycetaceae</taxon>
        <taxon>Streptomyces</taxon>
    </lineage>
</organism>
<name>A0A917L311_9ACTN</name>
<evidence type="ECO:0000313" key="1">
    <source>
        <dbReference type="EMBL" id="GGJ37348.1"/>
    </source>
</evidence>
<dbReference type="AlphaFoldDB" id="A0A917L311"/>
<gene>
    <name evidence="1" type="ORF">GCM10010121_055650</name>
</gene>
<accession>A0A917L311</accession>
<comment type="caution">
    <text evidence="1">The sequence shown here is derived from an EMBL/GenBank/DDBJ whole genome shotgun (WGS) entry which is preliminary data.</text>
</comment>
<protein>
    <submittedName>
        <fullName evidence="1">Uncharacterized protein</fullName>
    </submittedName>
</protein>
<reference evidence="1" key="1">
    <citation type="journal article" date="2014" name="Int. J. Syst. Evol. Microbiol.">
        <title>Complete genome sequence of Corynebacterium casei LMG S-19264T (=DSM 44701T), isolated from a smear-ripened cheese.</title>
        <authorList>
            <consortium name="US DOE Joint Genome Institute (JGI-PGF)"/>
            <person name="Walter F."/>
            <person name="Albersmeier A."/>
            <person name="Kalinowski J."/>
            <person name="Ruckert C."/>
        </authorList>
    </citation>
    <scope>NUCLEOTIDE SEQUENCE</scope>
    <source>
        <strain evidence="1">JCM 3086</strain>
    </source>
</reference>